<dbReference type="SUPFAM" id="SSF46894">
    <property type="entry name" value="C-terminal effector domain of the bipartite response regulators"/>
    <property type="match status" value="1"/>
</dbReference>
<sequence length="1073" mass="112234">MDEAARLRVDLLSGFAVSRGGEALSVPGARLRCLAARLALAGGRTVGAGVLVEAIWGADPPAEPVHALQTLVWRLRKVLGSADAVTQVADGYRLAVRDADVDVLRFERQAAAGRESLHAGDPRAAVDVLGAAVTLPGLRPGAEPALLAAVAPAVAAGLAHASVDAVTDLAEAEIAVGHARAAAARLTALLAGQPVHERAVALLMDAFAAQGRTAEALAVYERFRGTLAEALGADPGSMLRDRHLRLLRAQPSGPVPATPAERLGPGNLPAPLTSFIGRDDELARIAARLRTGRLITVLGPGGAGKTRLAVEAARRHQRDYRDGAWLIDLASIAEPAKIGATVLAGIGSRSGTLLDRREHRGADDVDVLVDQLGGREILLVVDNCEHLVDAASHLLTALLTRCSGLRVVATSREPLAVDGEALVPLGPLALPTGDLDMGRARAVPSVRLFTERAAAVRPGSDVDPATWPDIRRVVCDLDGMPLALELAAARLRTLSLPELADGLTDRFRLLTTGNRTALPRHHSLSAVIAWSWDLLTEDERTLAERISVLPGGVTRASATAVCAGSSIPAGAVPGLLAGLVDRSLLQLGPAPGRYRMLDTIREYGAGRLAAGGDLDAVRDRAAGHFAELVAGQDPGLRGPGQLAAMEAIGAEYDNLQAALRHLCATGDSTGAVGLALALSWYWQMSGRRSDATYWLGEALATPGGPAPGRDRALVVHLFSQAGIWSRVPGAPAGEEHRAIRELSDRLLAGPAVPGPQAALVLLPLAFLRDEKAVTAVVEELTAGDDVWLSGYAYLLRAQFLENVSRIGQMRSDVEVALDCFRWAGDRWSQACALSLRAQLRLYDDLDGALADLRESRSLAANFGSPTLGDRMDVDLRWIELHLRSGDTDRAIATIEAARDRAVRVASSWTLAVLDVREAGIRVRRGELSRAAELLDAVPPGLSGVTATPGDLVRALAGCARAGLCLRLGDGAGAATALTGAFAAARRSGDLPLLSAVTVHAAELAAARGRPGESAVLLGAAAGLRGTDDDTDPLIRELAAQVRAELGREEFAEAYAEGRALDRDTAVRLGDPGS</sequence>
<dbReference type="InterPro" id="IPR005158">
    <property type="entry name" value="BTAD"/>
</dbReference>
<comment type="similarity">
    <text evidence="1">Belongs to the AfsR/DnrI/RedD regulatory family.</text>
</comment>
<evidence type="ECO:0000259" key="4">
    <source>
        <dbReference type="SMART" id="SM00862"/>
    </source>
</evidence>
<dbReference type="InterPro" id="IPR036388">
    <property type="entry name" value="WH-like_DNA-bd_sf"/>
</dbReference>
<dbReference type="Gene3D" id="1.25.40.10">
    <property type="entry name" value="Tetratricopeptide repeat domain"/>
    <property type="match status" value="1"/>
</dbReference>
<dbReference type="EMBL" id="BAAAID010000028">
    <property type="protein sequence ID" value="GAA0935457.1"/>
    <property type="molecule type" value="Genomic_DNA"/>
</dbReference>
<dbReference type="Gene3D" id="1.10.10.10">
    <property type="entry name" value="Winged helix-like DNA-binding domain superfamily/Winged helix DNA-binding domain"/>
    <property type="match status" value="1"/>
</dbReference>
<dbReference type="InterPro" id="IPR049052">
    <property type="entry name" value="nSTAND1"/>
</dbReference>
<gene>
    <name evidence="6" type="ORF">GCM10009575_045790</name>
</gene>
<dbReference type="PANTHER" id="PTHR47691">
    <property type="entry name" value="REGULATOR-RELATED"/>
    <property type="match status" value="1"/>
</dbReference>
<proteinExistence type="inferred from homology"/>
<dbReference type="InterPro" id="IPR001867">
    <property type="entry name" value="OmpR/PhoB-type_DNA-bd"/>
</dbReference>
<dbReference type="Gene3D" id="3.40.50.300">
    <property type="entry name" value="P-loop containing nucleotide triphosphate hydrolases"/>
    <property type="match status" value="1"/>
</dbReference>
<name>A0ABP4AF47_9ACTN</name>
<evidence type="ECO:0000313" key="6">
    <source>
        <dbReference type="EMBL" id="GAA0935457.1"/>
    </source>
</evidence>
<dbReference type="Pfam" id="PF03704">
    <property type="entry name" value="BTAD"/>
    <property type="match status" value="1"/>
</dbReference>
<comment type="caution">
    <text evidence="6">The sequence shown here is derived from an EMBL/GenBank/DDBJ whole genome shotgun (WGS) entry which is preliminary data.</text>
</comment>
<dbReference type="InterPro" id="IPR011990">
    <property type="entry name" value="TPR-like_helical_dom_sf"/>
</dbReference>
<dbReference type="InterPro" id="IPR016032">
    <property type="entry name" value="Sig_transdc_resp-reg_C-effctor"/>
</dbReference>
<dbReference type="PRINTS" id="PR00364">
    <property type="entry name" value="DISEASERSIST"/>
</dbReference>
<accession>A0ABP4AF47</accession>
<dbReference type="Pfam" id="PF20703">
    <property type="entry name" value="nSTAND1"/>
    <property type="match status" value="1"/>
</dbReference>
<dbReference type="SMART" id="SM01043">
    <property type="entry name" value="BTAD"/>
    <property type="match status" value="1"/>
</dbReference>
<keyword evidence="7" id="KW-1185">Reference proteome</keyword>
<feature type="domain" description="OmpR/PhoB-type" evidence="4">
    <location>
        <begin position="21"/>
        <end position="94"/>
    </location>
</feature>
<keyword evidence="2" id="KW-0902">Two-component regulatory system</keyword>
<dbReference type="Proteomes" id="UP001500418">
    <property type="component" value="Unassembled WGS sequence"/>
</dbReference>
<evidence type="ECO:0000259" key="5">
    <source>
        <dbReference type="SMART" id="SM01043"/>
    </source>
</evidence>
<keyword evidence="3" id="KW-0238">DNA-binding</keyword>
<evidence type="ECO:0000256" key="2">
    <source>
        <dbReference type="ARBA" id="ARBA00023012"/>
    </source>
</evidence>
<dbReference type="InterPro" id="IPR027417">
    <property type="entry name" value="P-loop_NTPase"/>
</dbReference>
<dbReference type="SMART" id="SM00862">
    <property type="entry name" value="Trans_reg_C"/>
    <property type="match status" value="1"/>
</dbReference>
<dbReference type="SUPFAM" id="SSF48452">
    <property type="entry name" value="TPR-like"/>
    <property type="match status" value="1"/>
</dbReference>
<protein>
    <submittedName>
        <fullName evidence="6">BTAD domain-containing putative transcriptional regulator</fullName>
    </submittedName>
</protein>
<dbReference type="PANTHER" id="PTHR47691:SF3">
    <property type="entry name" value="HTH-TYPE TRANSCRIPTIONAL REGULATOR RV0890C-RELATED"/>
    <property type="match status" value="1"/>
</dbReference>
<evidence type="ECO:0000256" key="1">
    <source>
        <dbReference type="ARBA" id="ARBA00005820"/>
    </source>
</evidence>
<reference evidence="7" key="1">
    <citation type="journal article" date="2019" name="Int. J. Syst. Evol. Microbiol.">
        <title>The Global Catalogue of Microorganisms (GCM) 10K type strain sequencing project: providing services to taxonomists for standard genome sequencing and annotation.</title>
        <authorList>
            <consortium name="The Broad Institute Genomics Platform"/>
            <consortium name="The Broad Institute Genome Sequencing Center for Infectious Disease"/>
            <person name="Wu L."/>
            <person name="Ma J."/>
        </authorList>
    </citation>
    <scope>NUCLEOTIDE SEQUENCE [LARGE SCALE GENOMIC DNA]</scope>
    <source>
        <strain evidence="7">JCM 11444</strain>
    </source>
</reference>
<evidence type="ECO:0000313" key="7">
    <source>
        <dbReference type="Proteomes" id="UP001500418"/>
    </source>
</evidence>
<organism evidence="6 7">
    <name type="scientific">Streptomyces rhizosphaericus</name>
    <dbReference type="NCBI Taxonomy" id="114699"/>
    <lineage>
        <taxon>Bacteria</taxon>
        <taxon>Bacillati</taxon>
        <taxon>Actinomycetota</taxon>
        <taxon>Actinomycetes</taxon>
        <taxon>Kitasatosporales</taxon>
        <taxon>Streptomycetaceae</taxon>
        <taxon>Streptomyces</taxon>
        <taxon>Streptomyces violaceusniger group</taxon>
    </lineage>
</organism>
<evidence type="ECO:0000256" key="3">
    <source>
        <dbReference type="ARBA" id="ARBA00023125"/>
    </source>
</evidence>
<dbReference type="SUPFAM" id="SSF52540">
    <property type="entry name" value="P-loop containing nucleoside triphosphate hydrolases"/>
    <property type="match status" value="1"/>
</dbReference>
<feature type="domain" description="Bacterial transcriptional activator" evidence="5">
    <location>
        <begin position="101"/>
        <end position="247"/>
    </location>
</feature>